<dbReference type="OrthoDB" id="9779457at2"/>
<dbReference type="AlphaFoldDB" id="A0A2M9G318"/>
<evidence type="ECO:0000256" key="1">
    <source>
        <dbReference type="SAM" id="MobiDB-lite"/>
    </source>
</evidence>
<organism evidence="3 4">
    <name type="scientific">Minwuia thermotolerans</name>
    <dbReference type="NCBI Taxonomy" id="2056226"/>
    <lineage>
        <taxon>Bacteria</taxon>
        <taxon>Pseudomonadati</taxon>
        <taxon>Pseudomonadota</taxon>
        <taxon>Alphaproteobacteria</taxon>
        <taxon>Minwuiales</taxon>
        <taxon>Minwuiaceae</taxon>
        <taxon>Minwuia</taxon>
    </lineage>
</organism>
<reference evidence="3 4" key="1">
    <citation type="submission" date="2017-11" db="EMBL/GenBank/DDBJ databases">
        <title>Draft genome sequence of Rhizobiales bacterium SY3-13.</title>
        <authorList>
            <person name="Sun C."/>
        </authorList>
    </citation>
    <scope>NUCLEOTIDE SEQUENCE [LARGE SCALE GENOMIC DNA]</scope>
    <source>
        <strain evidence="3 4">SY3-13</strain>
    </source>
</reference>
<dbReference type="PROSITE" id="PS51379">
    <property type="entry name" value="4FE4S_FER_2"/>
    <property type="match status" value="2"/>
</dbReference>
<name>A0A2M9G318_9PROT</name>
<dbReference type="InterPro" id="IPR009010">
    <property type="entry name" value="Asp_de-COase-like_dom_sf"/>
</dbReference>
<dbReference type="CDD" id="cd02784">
    <property type="entry name" value="MopB_CT_PHLH"/>
    <property type="match status" value="1"/>
</dbReference>
<feature type="domain" description="4Fe-4S ferredoxin-type" evidence="2">
    <location>
        <begin position="832"/>
        <end position="861"/>
    </location>
</feature>
<dbReference type="Pfam" id="PF13247">
    <property type="entry name" value="Fer4_11"/>
    <property type="match status" value="1"/>
</dbReference>
<dbReference type="InterPro" id="IPR017896">
    <property type="entry name" value="4Fe4S_Fe-S-bd"/>
</dbReference>
<evidence type="ECO:0000259" key="2">
    <source>
        <dbReference type="PROSITE" id="PS51379"/>
    </source>
</evidence>
<dbReference type="CDD" id="cd10551">
    <property type="entry name" value="PsrB"/>
    <property type="match status" value="1"/>
</dbReference>
<dbReference type="EMBL" id="PHIG01000031">
    <property type="protein sequence ID" value="PJK30103.1"/>
    <property type="molecule type" value="Genomic_DNA"/>
</dbReference>
<keyword evidence="4" id="KW-1185">Reference proteome</keyword>
<feature type="region of interest" description="Disordered" evidence="1">
    <location>
        <begin position="1"/>
        <end position="44"/>
    </location>
</feature>
<comment type="caution">
    <text evidence="3">The sequence shown here is derived from an EMBL/GenBank/DDBJ whole genome shotgun (WGS) entry which is preliminary data.</text>
</comment>
<feature type="region of interest" description="Disordered" evidence="1">
    <location>
        <begin position="716"/>
        <end position="741"/>
    </location>
</feature>
<proteinExistence type="predicted"/>
<feature type="domain" description="4Fe-4S ferredoxin-type" evidence="2">
    <location>
        <begin position="745"/>
        <end position="775"/>
    </location>
</feature>
<protein>
    <submittedName>
        <fullName evidence="3">Molybdopterin oxidoreductase</fullName>
    </submittedName>
</protein>
<dbReference type="Proteomes" id="UP000229498">
    <property type="component" value="Unassembled WGS sequence"/>
</dbReference>
<dbReference type="Gene3D" id="2.40.40.20">
    <property type="match status" value="1"/>
</dbReference>
<dbReference type="SUPFAM" id="SSF50692">
    <property type="entry name" value="ADC-like"/>
    <property type="match status" value="1"/>
</dbReference>
<accession>A0A2M9G318</accession>
<evidence type="ECO:0000313" key="3">
    <source>
        <dbReference type="EMBL" id="PJK30103.1"/>
    </source>
</evidence>
<dbReference type="Gene3D" id="3.30.70.20">
    <property type="match status" value="2"/>
</dbReference>
<evidence type="ECO:0000313" key="4">
    <source>
        <dbReference type="Proteomes" id="UP000229498"/>
    </source>
</evidence>
<dbReference type="PANTHER" id="PTHR42783:SF3">
    <property type="entry name" value="GLUTAMATE SYNTHASE [NADPH] SMALL CHAIN-RELATED"/>
    <property type="match status" value="1"/>
</dbReference>
<dbReference type="SUPFAM" id="SSF54862">
    <property type="entry name" value="4Fe-4S ferredoxins"/>
    <property type="match status" value="1"/>
</dbReference>
<dbReference type="PANTHER" id="PTHR42783">
    <property type="entry name" value="GLUTAMATE SYNTHASE [NADPH] SMALL CHAIN"/>
    <property type="match status" value="1"/>
</dbReference>
<dbReference type="RefSeq" id="WP_109793376.1">
    <property type="nucleotide sequence ID" value="NZ_PHIG01000031.1"/>
</dbReference>
<dbReference type="Pfam" id="PF00037">
    <property type="entry name" value="Fer4"/>
    <property type="match status" value="1"/>
</dbReference>
<gene>
    <name evidence="3" type="ORF">CVT23_10120</name>
</gene>
<sequence length="985" mass="106524">MSARDDTTDPPDYWRSPGGGYVSSPMQAGPDAPGADPTPPVDRRGALKLLAGGVSLAGLAACEPAPEEEIVPRVTMPEYDLPGRPTYYATALELAGYGMGLLGETHSGRPTRLEGNPDHPLNGRATDAFAQAAILDLYDPGRSQAVLQRGDVSTWDDFAVDLAASPLGDGAGVRLLTGRVGSPSLLAAIERFLEYHPRARWHVHEPVGRTAAADGAKIAFGERLEAVHRLDGARVILSLDCDFLSPEEPAHLKHARDFAAARRVSGPDGDPPARLYAVESTPALAGAAAEHRLPVRADRIEALTRGLAQRLGIAVAAHGLTAGEQYWLDAVVRDLESHPGRAPVLAGVTQPPAVHALVCAINRRLGNDGRTVGYIAPVAAEGQGGLAELARDMEAGAVGTLIMLETNPVHTAPADIPFGRLLAERVERSIHWGQQRDETAVRARWHAPASHPLESWGDVRDFLGHVTLQQPLIRPLHRGRTALQFMAALEGEFDADPRLLLMDYWRERGLDGDDFDTAWRSALRQGVVDGTAEPWRTPALRSGFIAELPSPKAEPEALVLQFRADPAAFDGRFVHNPWLQELPRPLSKLVWANPALISPSLAARLKVENGDVVRLEVGGSTLEAPVWVLPGQPDEAVTLTLGYGRAGGPLDRIVGVDAYRLRTSGAEWVRPGVRIAPTGERRPLASTQHHHEPEGRGIVRRADWAEFVADPDFAHAHRKPPETSLYPEPVPGPAAGSGDGAGPQWGMVIDFDACIGCNACVAACQAENNIPVVGPEEVARGREMHWLRIDRYHAGPAENPDTVFQPVPCMHCENAPCEYVCPVEATVHGTEGLNEMVYNRCIGTRYCSQNCPYKVRRFNWFDYAGPDAGIPTPAEQKNPGVTVRARGVMEKCTYCVQRISRARIAAKREDRPIPTDAVRTACQDACPAEAIIFGDVADPQSEVSRWKADPRNYGMLEELNTRPRTTYVAGVRHPNPELDGDAGNG</sequence>
<dbReference type="SUPFAM" id="SSF53706">
    <property type="entry name" value="Formate dehydrogenase/DMSO reductase, domains 1-3"/>
    <property type="match status" value="1"/>
</dbReference>